<feature type="transmembrane region" description="Helical" evidence="1">
    <location>
        <begin position="23"/>
        <end position="45"/>
    </location>
</feature>
<evidence type="ECO:0000313" key="2">
    <source>
        <dbReference type="EMBL" id="QDT04842.1"/>
    </source>
</evidence>
<dbReference type="EMBL" id="CP036525">
    <property type="protein sequence ID" value="QDT04842.1"/>
    <property type="molecule type" value="Genomic_DNA"/>
</dbReference>
<reference evidence="2 3" key="1">
    <citation type="submission" date="2019-02" db="EMBL/GenBank/DDBJ databases">
        <title>Deep-cultivation of Planctomycetes and their phenomic and genomic characterization uncovers novel biology.</title>
        <authorList>
            <person name="Wiegand S."/>
            <person name="Jogler M."/>
            <person name="Boedeker C."/>
            <person name="Pinto D."/>
            <person name="Vollmers J."/>
            <person name="Rivas-Marin E."/>
            <person name="Kohn T."/>
            <person name="Peeters S.H."/>
            <person name="Heuer A."/>
            <person name="Rast P."/>
            <person name="Oberbeckmann S."/>
            <person name="Bunk B."/>
            <person name="Jeske O."/>
            <person name="Meyerdierks A."/>
            <person name="Storesund J.E."/>
            <person name="Kallscheuer N."/>
            <person name="Luecker S."/>
            <person name="Lage O.M."/>
            <person name="Pohl T."/>
            <person name="Merkel B.J."/>
            <person name="Hornburger P."/>
            <person name="Mueller R.-W."/>
            <person name="Bruemmer F."/>
            <person name="Labrenz M."/>
            <person name="Spormann A.M."/>
            <person name="Op den Camp H."/>
            <person name="Overmann J."/>
            <person name="Amann R."/>
            <person name="Jetten M.S.M."/>
            <person name="Mascher T."/>
            <person name="Medema M.H."/>
            <person name="Devos D.P."/>
            <person name="Kaster A.-K."/>
            <person name="Ovreas L."/>
            <person name="Rohde M."/>
            <person name="Galperin M.Y."/>
            <person name="Jogler C."/>
        </authorList>
    </citation>
    <scope>NUCLEOTIDE SEQUENCE [LARGE SCALE GENOMIC DNA]</scope>
    <source>
        <strain evidence="2 3">K22_7</strain>
    </source>
</reference>
<feature type="transmembrane region" description="Helical" evidence="1">
    <location>
        <begin position="107"/>
        <end position="128"/>
    </location>
</feature>
<dbReference type="KEGG" id="rlc:K227x_32390"/>
<keyword evidence="1" id="KW-0812">Transmembrane</keyword>
<organism evidence="2 3">
    <name type="scientific">Rubripirellula lacrimiformis</name>
    <dbReference type="NCBI Taxonomy" id="1930273"/>
    <lineage>
        <taxon>Bacteria</taxon>
        <taxon>Pseudomonadati</taxon>
        <taxon>Planctomycetota</taxon>
        <taxon>Planctomycetia</taxon>
        <taxon>Pirellulales</taxon>
        <taxon>Pirellulaceae</taxon>
        <taxon>Rubripirellula</taxon>
    </lineage>
</organism>
<dbReference type="AlphaFoldDB" id="A0A517NCH7"/>
<keyword evidence="3" id="KW-1185">Reference proteome</keyword>
<sequence>MRRTEYLFDLADWLTDPPSGGPIQMWVVGAGLSALVSLYGILCCLTQRATTLNITMRGFQPIGRGLWLEISGIHAITFGFVIVCIGLFMHFQWFWGNHKRLFPFHEVAKYCAALGLVVAILAHAYTMITQT</sequence>
<protein>
    <submittedName>
        <fullName evidence="2">Uncharacterized protein</fullName>
    </submittedName>
</protein>
<evidence type="ECO:0000313" key="3">
    <source>
        <dbReference type="Proteomes" id="UP000318538"/>
    </source>
</evidence>
<keyword evidence="1" id="KW-1133">Transmembrane helix</keyword>
<feature type="transmembrane region" description="Helical" evidence="1">
    <location>
        <begin position="66"/>
        <end position="95"/>
    </location>
</feature>
<proteinExistence type="predicted"/>
<gene>
    <name evidence="2" type="ORF">K227x_32390</name>
</gene>
<name>A0A517NCH7_9BACT</name>
<keyword evidence="1" id="KW-0472">Membrane</keyword>
<accession>A0A517NCH7</accession>
<dbReference type="Proteomes" id="UP000318538">
    <property type="component" value="Chromosome"/>
</dbReference>
<evidence type="ECO:0000256" key="1">
    <source>
        <dbReference type="SAM" id="Phobius"/>
    </source>
</evidence>
<dbReference type="RefSeq" id="WP_145170673.1">
    <property type="nucleotide sequence ID" value="NZ_CP036525.1"/>
</dbReference>
<dbReference type="OrthoDB" id="291632at2"/>